<keyword evidence="7" id="KW-1133">Transmembrane helix</keyword>
<dbReference type="PROSITE" id="PS50059">
    <property type="entry name" value="FKBP_PPIASE"/>
    <property type="match status" value="1"/>
</dbReference>
<gene>
    <name evidence="9" type="ORF">B0I29_111273</name>
</gene>
<proteinExistence type="inferred from homology"/>
<dbReference type="RefSeq" id="WP_111651308.1">
    <property type="nucleotide sequence ID" value="NZ_JACHWI010000016.1"/>
</dbReference>
<keyword evidence="4 5" id="KW-0413">Isomerase</keyword>
<keyword evidence="7" id="KW-0812">Transmembrane</keyword>
<dbReference type="SUPFAM" id="SSF54534">
    <property type="entry name" value="FKBP-like"/>
    <property type="match status" value="1"/>
</dbReference>
<dbReference type="InterPro" id="IPR046357">
    <property type="entry name" value="PPIase_dom_sf"/>
</dbReference>
<keyword evidence="10" id="KW-1185">Reference proteome</keyword>
<dbReference type="InterPro" id="IPR001179">
    <property type="entry name" value="PPIase_FKBP_dom"/>
</dbReference>
<protein>
    <recommendedName>
        <fullName evidence="6">Peptidyl-prolyl cis-trans isomerase</fullName>
        <ecNumber evidence="6">5.2.1.8</ecNumber>
    </recommendedName>
</protein>
<evidence type="ECO:0000313" key="10">
    <source>
        <dbReference type="Proteomes" id="UP000249341"/>
    </source>
</evidence>
<evidence type="ECO:0000256" key="2">
    <source>
        <dbReference type="ARBA" id="ARBA00006577"/>
    </source>
</evidence>
<dbReference type="OrthoDB" id="25996at2"/>
<keyword evidence="3 5" id="KW-0697">Rotamase</keyword>
<evidence type="ECO:0000256" key="1">
    <source>
        <dbReference type="ARBA" id="ARBA00000971"/>
    </source>
</evidence>
<evidence type="ECO:0000256" key="4">
    <source>
        <dbReference type="ARBA" id="ARBA00023235"/>
    </source>
</evidence>
<name>A0A327ZA49_9ACTN</name>
<dbReference type="EC" id="5.2.1.8" evidence="6"/>
<dbReference type="Pfam" id="PF00254">
    <property type="entry name" value="FKBP_C"/>
    <property type="match status" value="1"/>
</dbReference>
<sequence>MSDTFDTKSRGRAIAGVLTAVLVFAVLAAVVFWVRSGDSDAAPTAAAATQSAAPVDPLTVEPEVTAGTGTLDKLAIKELIPGTGPVVTAGQTITVNYKLVSYTTGDVIDSSWTGGAPFSTRIGTGELIKGWDQGIPGQKVGSRIQLDVPQDLAYGPQRGDLRFVVDILDAK</sequence>
<dbReference type="EMBL" id="QLMJ01000011">
    <property type="protein sequence ID" value="RAK34671.1"/>
    <property type="molecule type" value="Genomic_DNA"/>
</dbReference>
<evidence type="ECO:0000256" key="5">
    <source>
        <dbReference type="PROSITE-ProRule" id="PRU00277"/>
    </source>
</evidence>
<evidence type="ECO:0000259" key="8">
    <source>
        <dbReference type="PROSITE" id="PS50059"/>
    </source>
</evidence>
<feature type="domain" description="PPIase FKBP-type" evidence="8">
    <location>
        <begin position="90"/>
        <end position="157"/>
    </location>
</feature>
<evidence type="ECO:0000256" key="7">
    <source>
        <dbReference type="SAM" id="Phobius"/>
    </source>
</evidence>
<evidence type="ECO:0000256" key="6">
    <source>
        <dbReference type="RuleBase" id="RU003915"/>
    </source>
</evidence>
<dbReference type="PANTHER" id="PTHR43811">
    <property type="entry name" value="FKBP-TYPE PEPTIDYL-PROLYL CIS-TRANS ISOMERASE FKPA"/>
    <property type="match status" value="1"/>
</dbReference>
<reference evidence="9 10" key="1">
    <citation type="submission" date="2018-06" db="EMBL/GenBank/DDBJ databases">
        <title>Genomic Encyclopedia of Type Strains, Phase III (KMG-III): the genomes of soil and plant-associated and newly described type strains.</title>
        <authorList>
            <person name="Whitman W."/>
        </authorList>
    </citation>
    <scope>NUCLEOTIDE SEQUENCE [LARGE SCALE GENOMIC DNA]</scope>
    <source>
        <strain evidence="9 10">CGMCC 4.7090</strain>
    </source>
</reference>
<dbReference type="Gene3D" id="3.10.50.40">
    <property type="match status" value="1"/>
</dbReference>
<evidence type="ECO:0000313" key="9">
    <source>
        <dbReference type="EMBL" id="RAK34671.1"/>
    </source>
</evidence>
<comment type="catalytic activity">
    <reaction evidence="1 5 6">
        <text>[protein]-peptidylproline (omega=180) = [protein]-peptidylproline (omega=0)</text>
        <dbReference type="Rhea" id="RHEA:16237"/>
        <dbReference type="Rhea" id="RHEA-COMP:10747"/>
        <dbReference type="Rhea" id="RHEA-COMP:10748"/>
        <dbReference type="ChEBI" id="CHEBI:83833"/>
        <dbReference type="ChEBI" id="CHEBI:83834"/>
        <dbReference type="EC" id="5.2.1.8"/>
    </reaction>
</comment>
<accession>A0A327ZA49</accession>
<feature type="transmembrane region" description="Helical" evidence="7">
    <location>
        <begin position="12"/>
        <end position="34"/>
    </location>
</feature>
<dbReference type="AlphaFoldDB" id="A0A327ZA49"/>
<comment type="caution">
    <text evidence="9">The sequence shown here is derived from an EMBL/GenBank/DDBJ whole genome shotgun (WGS) entry which is preliminary data.</text>
</comment>
<comment type="similarity">
    <text evidence="2 6">Belongs to the FKBP-type PPIase family.</text>
</comment>
<evidence type="ECO:0000256" key="3">
    <source>
        <dbReference type="ARBA" id="ARBA00023110"/>
    </source>
</evidence>
<keyword evidence="7" id="KW-0472">Membrane</keyword>
<dbReference type="GO" id="GO:0003755">
    <property type="term" value="F:peptidyl-prolyl cis-trans isomerase activity"/>
    <property type="evidence" value="ECO:0007669"/>
    <property type="project" value="UniProtKB-UniRule"/>
</dbReference>
<dbReference type="Proteomes" id="UP000249341">
    <property type="component" value="Unassembled WGS sequence"/>
</dbReference>
<organism evidence="9 10">
    <name type="scientific">Actinoplanes lutulentus</name>
    <dbReference type="NCBI Taxonomy" id="1287878"/>
    <lineage>
        <taxon>Bacteria</taxon>
        <taxon>Bacillati</taxon>
        <taxon>Actinomycetota</taxon>
        <taxon>Actinomycetes</taxon>
        <taxon>Micromonosporales</taxon>
        <taxon>Micromonosporaceae</taxon>
        <taxon>Actinoplanes</taxon>
    </lineage>
</organism>
<dbReference type="PANTHER" id="PTHR43811:SF19">
    <property type="entry name" value="39 KDA FK506-BINDING NUCLEAR PROTEIN"/>
    <property type="match status" value="1"/>
</dbReference>